<dbReference type="Pfam" id="PF00563">
    <property type="entry name" value="EAL"/>
    <property type="match status" value="1"/>
</dbReference>
<evidence type="ECO:0008006" key="7">
    <source>
        <dbReference type="Google" id="ProtNLM"/>
    </source>
</evidence>
<dbReference type="InterPro" id="IPR000160">
    <property type="entry name" value="GGDEF_dom"/>
</dbReference>
<dbReference type="PANTHER" id="PTHR44757">
    <property type="entry name" value="DIGUANYLATE CYCLASE DGCP"/>
    <property type="match status" value="1"/>
</dbReference>
<dbReference type="PANTHER" id="PTHR44757:SF2">
    <property type="entry name" value="BIOFILM ARCHITECTURE MAINTENANCE PROTEIN MBAA"/>
    <property type="match status" value="1"/>
</dbReference>
<dbReference type="RefSeq" id="WP_207173451.1">
    <property type="nucleotide sequence ID" value="NZ_NRSJ01000008.1"/>
</dbReference>
<dbReference type="CDD" id="cd01948">
    <property type="entry name" value="EAL"/>
    <property type="match status" value="1"/>
</dbReference>
<evidence type="ECO:0000259" key="2">
    <source>
        <dbReference type="PROSITE" id="PS50113"/>
    </source>
</evidence>
<dbReference type="InterPro" id="IPR013656">
    <property type="entry name" value="PAS_4"/>
</dbReference>
<dbReference type="Gene3D" id="3.30.450.20">
    <property type="entry name" value="PAS domain"/>
    <property type="match status" value="3"/>
</dbReference>
<dbReference type="Proteomes" id="UP001296776">
    <property type="component" value="Unassembled WGS sequence"/>
</dbReference>
<dbReference type="PROSITE" id="PS50883">
    <property type="entry name" value="EAL"/>
    <property type="match status" value="1"/>
</dbReference>
<dbReference type="CDD" id="cd00130">
    <property type="entry name" value="PAS"/>
    <property type="match status" value="3"/>
</dbReference>
<feature type="domain" description="PAC" evidence="2">
    <location>
        <begin position="295"/>
        <end position="348"/>
    </location>
</feature>
<dbReference type="InterPro" id="IPR043128">
    <property type="entry name" value="Rev_trsase/Diguanyl_cyclase"/>
</dbReference>
<gene>
    <name evidence="5" type="ORF">CKO40_06580</name>
</gene>
<dbReference type="SMART" id="SM00052">
    <property type="entry name" value="EAL"/>
    <property type="match status" value="1"/>
</dbReference>
<feature type="domain" description="EAL" evidence="3">
    <location>
        <begin position="649"/>
        <end position="903"/>
    </location>
</feature>
<accession>A0AAJ0U2W1</accession>
<dbReference type="CDD" id="cd01949">
    <property type="entry name" value="GGDEF"/>
    <property type="match status" value="1"/>
</dbReference>
<feature type="domain" description="PAC" evidence="2">
    <location>
        <begin position="423"/>
        <end position="475"/>
    </location>
</feature>
<feature type="domain" description="PAC" evidence="2">
    <location>
        <begin position="166"/>
        <end position="218"/>
    </location>
</feature>
<dbReference type="NCBIfam" id="TIGR00229">
    <property type="entry name" value="sensory_box"/>
    <property type="match status" value="3"/>
</dbReference>
<evidence type="ECO:0000259" key="4">
    <source>
        <dbReference type="PROSITE" id="PS50887"/>
    </source>
</evidence>
<dbReference type="PROSITE" id="PS50112">
    <property type="entry name" value="PAS"/>
    <property type="match status" value="2"/>
</dbReference>
<feature type="domain" description="PAS" evidence="1">
    <location>
        <begin position="349"/>
        <end position="419"/>
    </location>
</feature>
<dbReference type="InterPro" id="IPR035919">
    <property type="entry name" value="EAL_sf"/>
</dbReference>
<organism evidence="5 6">
    <name type="scientific">Halochromatium glycolicum</name>
    <dbReference type="NCBI Taxonomy" id="85075"/>
    <lineage>
        <taxon>Bacteria</taxon>
        <taxon>Pseudomonadati</taxon>
        <taxon>Pseudomonadota</taxon>
        <taxon>Gammaproteobacteria</taxon>
        <taxon>Chromatiales</taxon>
        <taxon>Chromatiaceae</taxon>
        <taxon>Halochromatium</taxon>
    </lineage>
</organism>
<dbReference type="Pfam" id="PF00989">
    <property type="entry name" value="PAS"/>
    <property type="match status" value="1"/>
</dbReference>
<evidence type="ECO:0000313" key="6">
    <source>
        <dbReference type="Proteomes" id="UP001296776"/>
    </source>
</evidence>
<dbReference type="Gene3D" id="3.20.20.450">
    <property type="entry name" value="EAL domain"/>
    <property type="match status" value="1"/>
</dbReference>
<dbReference type="Pfam" id="PF08448">
    <property type="entry name" value="PAS_4"/>
    <property type="match status" value="1"/>
</dbReference>
<dbReference type="InterPro" id="IPR013767">
    <property type="entry name" value="PAS_fold"/>
</dbReference>
<dbReference type="InterPro" id="IPR013655">
    <property type="entry name" value="PAS_fold_3"/>
</dbReference>
<dbReference type="InterPro" id="IPR052155">
    <property type="entry name" value="Biofilm_reg_signaling"/>
</dbReference>
<dbReference type="NCBIfam" id="TIGR00254">
    <property type="entry name" value="GGDEF"/>
    <property type="match status" value="1"/>
</dbReference>
<name>A0AAJ0U2W1_9GAMM</name>
<evidence type="ECO:0000259" key="1">
    <source>
        <dbReference type="PROSITE" id="PS50112"/>
    </source>
</evidence>
<dbReference type="Pfam" id="PF08447">
    <property type="entry name" value="PAS_3"/>
    <property type="match status" value="1"/>
</dbReference>
<dbReference type="SUPFAM" id="SSF55785">
    <property type="entry name" value="PYP-like sensor domain (PAS domain)"/>
    <property type="match status" value="3"/>
</dbReference>
<dbReference type="InterPro" id="IPR035965">
    <property type="entry name" value="PAS-like_dom_sf"/>
</dbReference>
<dbReference type="InterPro" id="IPR029787">
    <property type="entry name" value="Nucleotide_cyclase"/>
</dbReference>
<dbReference type="Gene3D" id="3.30.70.270">
    <property type="match status" value="1"/>
</dbReference>
<dbReference type="GO" id="GO:0006355">
    <property type="term" value="P:regulation of DNA-templated transcription"/>
    <property type="evidence" value="ECO:0007669"/>
    <property type="project" value="InterPro"/>
</dbReference>
<dbReference type="PROSITE" id="PS50887">
    <property type="entry name" value="GGDEF"/>
    <property type="match status" value="1"/>
</dbReference>
<reference evidence="5" key="2">
    <citation type="journal article" date="2020" name="Microorganisms">
        <title>Osmotic Adaptation and Compatible Solute Biosynthesis of Phototrophic Bacteria as Revealed from Genome Analyses.</title>
        <authorList>
            <person name="Imhoff J.F."/>
            <person name="Rahn T."/>
            <person name="Kunzel S."/>
            <person name="Keller A."/>
            <person name="Neulinger S.C."/>
        </authorList>
    </citation>
    <scope>NUCLEOTIDE SEQUENCE</scope>
    <source>
        <strain evidence="5">DSM 11080</strain>
    </source>
</reference>
<dbReference type="SMART" id="SM00267">
    <property type="entry name" value="GGDEF"/>
    <property type="match status" value="1"/>
</dbReference>
<dbReference type="InterPro" id="IPR001610">
    <property type="entry name" value="PAC"/>
</dbReference>
<dbReference type="SUPFAM" id="SSF55073">
    <property type="entry name" value="Nucleotide cyclase"/>
    <property type="match status" value="1"/>
</dbReference>
<feature type="domain" description="PAS" evidence="1">
    <location>
        <begin position="219"/>
        <end position="291"/>
    </location>
</feature>
<evidence type="ECO:0000313" key="5">
    <source>
        <dbReference type="EMBL" id="MBK1704222.1"/>
    </source>
</evidence>
<protein>
    <recommendedName>
        <fullName evidence="7">PAS domain S-box-containing protein/diguanylate cyclase (GGDEF) domain-containing protein</fullName>
    </recommendedName>
</protein>
<dbReference type="SMART" id="SM00086">
    <property type="entry name" value="PAC"/>
    <property type="match status" value="3"/>
</dbReference>
<dbReference type="InterPro" id="IPR001633">
    <property type="entry name" value="EAL_dom"/>
</dbReference>
<feature type="domain" description="GGDEF" evidence="4">
    <location>
        <begin position="507"/>
        <end position="640"/>
    </location>
</feature>
<dbReference type="SMART" id="SM00091">
    <property type="entry name" value="PAS"/>
    <property type="match status" value="3"/>
</dbReference>
<reference evidence="5" key="1">
    <citation type="submission" date="2017-08" db="EMBL/GenBank/DDBJ databases">
        <authorList>
            <person name="Imhoff J.F."/>
            <person name="Rahn T."/>
            <person name="Kuenzel S."/>
            <person name="Neulinger S.C."/>
        </authorList>
    </citation>
    <scope>NUCLEOTIDE SEQUENCE</scope>
    <source>
        <strain evidence="5">DSM 11080</strain>
    </source>
</reference>
<dbReference type="PROSITE" id="PS50113">
    <property type="entry name" value="PAC"/>
    <property type="match status" value="3"/>
</dbReference>
<dbReference type="EMBL" id="NRSJ01000008">
    <property type="protein sequence ID" value="MBK1704222.1"/>
    <property type="molecule type" value="Genomic_DNA"/>
</dbReference>
<dbReference type="Pfam" id="PF00990">
    <property type="entry name" value="GGDEF"/>
    <property type="match status" value="1"/>
</dbReference>
<proteinExistence type="predicted"/>
<dbReference type="SUPFAM" id="SSF141868">
    <property type="entry name" value="EAL domain-like"/>
    <property type="match status" value="1"/>
</dbReference>
<evidence type="ECO:0000259" key="3">
    <source>
        <dbReference type="PROSITE" id="PS50883"/>
    </source>
</evidence>
<dbReference type="AlphaFoldDB" id="A0AAJ0U2W1"/>
<dbReference type="InterPro" id="IPR000014">
    <property type="entry name" value="PAS"/>
</dbReference>
<dbReference type="InterPro" id="IPR000700">
    <property type="entry name" value="PAS-assoc_C"/>
</dbReference>
<comment type="caution">
    <text evidence="5">The sequence shown here is derived from an EMBL/GenBank/DDBJ whole genome shotgun (WGS) entry which is preliminary data.</text>
</comment>
<keyword evidence="6" id="KW-1185">Reference proteome</keyword>
<sequence length="907" mass="101003">MGESMTLLTGVISHLPAMAVRKRLSAAALLTLTLTLLVVLAWTPAVAWPLRLGALLLLLLLHTASLHHCAHRSQRELDERTEQLRESELRLRSLIAAAPDIICFKDGEGRWLEANRSDLELFCLQGVDYRGKTDAELAELTDPIYRDAFLACEASDEAAWQAGTLARCEERIPLAGGGERVYDVLKVPVFADDGERRGLVVLGRDVTALRAAERQLRRTEERWVMALDGAGHGVWDWDATCDKVFYSHQWKAMLGYAPDEVGHALDEWSSRIHPDDLDACKAALQAHLDGKTKHYRFTHRLRCRDGRYKWVLDQGMVFDRDPEGRPLRLVGTHTDITAQKAAERDLAASEARYRNLVEVAPYSIQEIDTEANIRYANPASAAILSYTQEQLRTMNVADLMPHEHRETFLAFIQDLCEQQPPPEPLDNENITGDGRRIQVRVNWNYLHDAAGKVSGFVSISDDVTDVRRAEAEIQRLAFHDHLTGLPNRLLLQEQLAEMLAAQRRSGQIFALHMLDLDHFKEINDSLGHPVGDQLLESVAARICEAVPSDDFVARLGGDEFALVQRELTDTADASTLALKLIETIARPYKLDENLVYTNASIGILVNTDPSASVDVLMSRADVALYKAKDAGRAGYALFEESMSHELQQEMSLTRQLLQAIEMGELMLEYQPQFSLADGRLVGAEALLRWRHPQRGVLYPGDFLEVAEKRGLMRPVGNWVLDEVARQAADWASRGLVFGRLAINLCAAQVNDEAFAEVVRGILNDTGVDPGLLELEYTETMLMKASDSSRAALHEFSDIGISFAIDDFGTGFSSLMYLKLFHTDKLKIDREFVRDLLTDPGDAEIVKATIALGSALGLTTVAEGVEAEEQAEFLRQHGCDQVQGYLYARPMSAEALEGHLDAQGVLLD</sequence>